<feature type="region of interest" description="Disordered" evidence="1">
    <location>
        <begin position="761"/>
        <end position="793"/>
    </location>
</feature>
<feature type="region of interest" description="Disordered" evidence="1">
    <location>
        <begin position="619"/>
        <end position="691"/>
    </location>
</feature>
<dbReference type="Proteomes" id="UP000467700">
    <property type="component" value="Unassembled WGS sequence"/>
</dbReference>
<dbReference type="OrthoDB" id="2422840at2759"/>
<feature type="region of interest" description="Disordered" evidence="1">
    <location>
        <begin position="805"/>
        <end position="830"/>
    </location>
</feature>
<sequence>MTTNIEDSAEFRQHIHTLLRDYSKAHYTTDYISFTEDLVAEFIENLRPVPLTDRYSLTLAVDPFDTFAQKNSIHSLPPYDENPQTSADAVAYLKRIMNTKRGRPKTERIVFDDNYGHDIPEEPLFPALTRKSRRQTPKLGQKKNGGPRTLKDILEVQKISTVEVEPVQEPVVAVEDVLQLKHQIDPQELPTVKALLQATTDALRLQKSCKNKYLDPTFLRNDFLSDPIPFPEEEFFMPIFPRVPVKTGKACEKPAFAPSCFKDLIDKPSIALKKTAVEDPDGDISLQNLMVTVDGWETIKSSPPSTPSSTNSDEDQVDQLCLPSTPQTEPTLAEEMEKAKMDEILIPRSSKIGGKDGVAPHILHGQTLGSFLKPFLPPLTSKEETKEDAERHSSPVPSSMLGQPPSTMLDNDMDDPRPKKSDDNDDLESDLMKLYEGRTLDNFILNETLDDKQSLLMEVPDLPPPNVHPPNAMHVPRAFTDFLIPPVCKKDKKAQPQVDLPPHQFLKKVKGLQSLGLSLSWVAFTVDKKLPTVLEIVDVMDLFPESQQLEEGNLSPESDYAYAMKLLQSMDLVDRPNDDTVPMFVKFKDEQDTAPPPYTSDDDFKILLNRQERRRLAQMEGRAHEYEEEGGDVEAGLENQGHDSGKSLNLDRNLVRHERSADEENMLEEGGPQRKRLKLDVPDEDETRPRGSYARAFAEDSGIFFGSGSPGLEIQYDEDDKENLPPFSSSLISAPMDESSDFYVQDNGHRFDIQLVSYDDDRSPQNESFEPLSFGSRPVPSTSLASLPGRYDPWEEDLRCDEELEYVSPPTPSPRPQPDPRQQGISSPEPLSLLPAFPELEITSHSLGIAAFAQLRARKVSVSKAPINAEPSPHRQPLETSDQPVRPPTEIFDADTVCLPDTISVPNSLHFYMVSLELIQKQAVVRALKSNICAVEVVERETLGGVDLIVDPNCAVLFLSLFTLPARCEAYVEKVAQQSWKFGKLLVIFEAYPEQRSRRSRDSRKTVADDPASGLKLGCTPDLNAYTAPILKAIKKFRRDVSIAEACGTKRPETAVQYAFANTVDEAALLTRWYGDSAEATDETQGAIWGQRTWLMQDYLEDEETNLATIDGLNHFSASIVLCQVSLEDFLNMPPEQRADVFVGFIGLEAMTRCNVDLEARIAAVHSSSTLSSG</sequence>
<proteinExistence type="predicted"/>
<accession>A0A8S0XSQ6</accession>
<name>A0A8S0XSQ6_CYCAE</name>
<gene>
    <name evidence="2" type="ORF">AAE3_LOCUS7045</name>
</gene>
<feature type="compositionally biased region" description="Basic and acidic residues" evidence="1">
    <location>
        <begin position="381"/>
        <end position="393"/>
    </location>
</feature>
<organism evidence="2 3">
    <name type="scientific">Cyclocybe aegerita</name>
    <name type="common">Black poplar mushroom</name>
    <name type="synonym">Agrocybe aegerita</name>
    <dbReference type="NCBI Taxonomy" id="1973307"/>
    <lineage>
        <taxon>Eukaryota</taxon>
        <taxon>Fungi</taxon>
        <taxon>Dikarya</taxon>
        <taxon>Basidiomycota</taxon>
        <taxon>Agaricomycotina</taxon>
        <taxon>Agaricomycetes</taxon>
        <taxon>Agaricomycetidae</taxon>
        <taxon>Agaricales</taxon>
        <taxon>Agaricineae</taxon>
        <taxon>Bolbitiaceae</taxon>
        <taxon>Cyclocybe</taxon>
    </lineage>
</organism>
<comment type="caution">
    <text evidence="2">The sequence shown here is derived from an EMBL/GenBank/DDBJ whole genome shotgun (WGS) entry which is preliminary data.</text>
</comment>
<protein>
    <submittedName>
        <fullName evidence="2">Uncharacterized protein</fullName>
    </submittedName>
</protein>
<evidence type="ECO:0000313" key="2">
    <source>
        <dbReference type="EMBL" id="CAA7265011.1"/>
    </source>
</evidence>
<feature type="compositionally biased region" description="Polar residues" evidence="1">
    <location>
        <begin position="395"/>
        <end position="409"/>
    </location>
</feature>
<feature type="region of interest" description="Disordered" evidence="1">
    <location>
        <begin position="373"/>
        <end position="427"/>
    </location>
</feature>
<dbReference type="EMBL" id="CACVBS010000046">
    <property type="protein sequence ID" value="CAA7265011.1"/>
    <property type="molecule type" value="Genomic_DNA"/>
</dbReference>
<evidence type="ECO:0000313" key="3">
    <source>
        <dbReference type="Proteomes" id="UP000467700"/>
    </source>
</evidence>
<feature type="compositionally biased region" description="Pro residues" evidence="1">
    <location>
        <begin position="809"/>
        <end position="819"/>
    </location>
</feature>
<feature type="compositionally biased region" description="Low complexity" evidence="1">
    <location>
        <begin position="301"/>
        <end position="311"/>
    </location>
</feature>
<dbReference type="AlphaFoldDB" id="A0A8S0XSQ6"/>
<feature type="compositionally biased region" description="Basic and acidic residues" evidence="1">
    <location>
        <begin position="653"/>
        <end position="662"/>
    </location>
</feature>
<keyword evidence="3" id="KW-1185">Reference proteome</keyword>
<feature type="region of interest" description="Disordered" evidence="1">
    <location>
        <begin position="297"/>
        <end position="329"/>
    </location>
</feature>
<reference evidence="2 3" key="1">
    <citation type="submission" date="2020-01" db="EMBL/GenBank/DDBJ databases">
        <authorList>
            <person name="Gupta K D."/>
        </authorList>
    </citation>
    <scope>NUCLEOTIDE SEQUENCE [LARGE SCALE GENOMIC DNA]</scope>
</reference>
<evidence type="ECO:0000256" key="1">
    <source>
        <dbReference type="SAM" id="MobiDB-lite"/>
    </source>
</evidence>